<feature type="transmembrane region" description="Helical" evidence="1">
    <location>
        <begin position="134"/>
        <end position="155"/>
    </location>
</feature>
<feature type="transmembrane region" description="Helical" evidence="1">
    <location>
        <begin position="104"/>
        <end position="122"/>
    </location>
</feature>
<feature type="transmembrane region" description="Helical" evidence="1">
    <location>
        <begin position="12"/>
        <end position="30"/>
    </location>
</feature>
<dbReference type="Pfam" id="PF07301">
    <property type="entry name" value="DUF1453"/>
    <property type="match status" value="1"/>
</dbReference>
<name>A0A3D9SBU5_9BACL</name>
<evidence type="ECO:0000313" key="3">
    <source>
        <dbReference type="Proteomes" id="UP000256304"/>
    </source>
</evidence>
<keyword evidence="1" id="KW-0472">Membrane</keyword>
<keyword evidence="1" id="KW-1133">Transmembrane helix</keyword>
<dbReference type="EMBL" id="QTTN01000005">
    <property type="protein sequence ID" value="REE91364.1"/>
    <property type="molecule type" value="Genomic_DNA"/>
</dbReference>
<organism evidence="2 3">
    <name type="scientific">Paenibacillus taihuensis</name>
    <dbReference type="NCBI Taxonomy" id="1156355"/>
    <lineage>
        <taxon>Bacteria</taxon>
        <taxon>Bacillati</taxon>
        <taxon>Bacillota</taxon>
        <taxon>Bacilli</taxon>
        <taxon>Bacillales</taxon>
        <taxon>Paenibacillaceae</taxon>
        <taxon>Paenibacillus</taxon>
    </lineage>
</organism>
<dbReference type="OrthoDB" id="120091at2"/>
<dbReference type="InterPro" id="IPR058247">
    <property type="entry name" value="DUF1453"/>
</dbReference>
<dbReference type="AlphaFoldDB" id="A0A3D9SBU5"/>
<sequence length="175" mass="19696">MTLPHSFSLPHLASIFITLLSGIAVMFLRLRASNRPTTMRKIIIPPIGMSTGFLMFVVPITRVPWSWALIAFAVGAVLFAYPLIRTSKLERVGDDIILKRSKMFIFILLGLLIIRLLVHDLVEQHITIPQTGGLFFILAFGMIVVWRVAMLRAFIQLKKVGVMTDAHARNDRTSV</sequence>
<feature type="transmembrane region" description="Helical" evidence="1">
    <location>
        <begin position="42"/>
        <end position="60"/>
    </location>
</feature>
<accession>A0A3D9SBU5</accession>
<comment type="caution">
    <text evidence="2">The sequence shown here is derived from an EMBL/GenBank/DDBJ whole genome shotgun (WGS) entry which is preliminary data.</text>
</comment>
<keyword evidence="3" id="KW-1185">Reference proteome</keyword>
<dbReference type="Proteomes" id="UP000256304">
    <property type="component" value="Unassembled WGS sequence"/>
</dbReference>
<dbReference type="RefSeq" id="WP_116188120.1">
    <property type="nucleotide sequence ID" value="NZ_QTTN01000005.1"/>
</dbReference>
<keyword evidence="1" id="KW-0812">Transmembrane</keyword>
<dbReference type="PIRSF" id="PIRSF021441">
    <property type="entry name" value="DUF1453"/>
    <property type="match status" value="1"/>
</dbReference>
<dbReference type="PANTHER" id="PTHR39164">
    <property type="entry name" value="PROTEIN CCDC"/>
    <property type="match status" value="1"/>
</dbReference>
<dbReference type="InterPro" id="IPR031306">
    <property type="entry name" value="CcdC"/>
</dbReference>
<gene>
    <name evidence="2" type="ORF">A8990_10569</name>
</gene>
<protein>
    <submittedName>
        <fullName evidence="2">Membrane protein CcdC involved in cytochrome C biogenesis</fullName>
    </submittedName>
</protein>
<evidence type="ECO:0000256" key="1">
    <source>
        <dbReference type="SAM" id="Phobius"/>
    </source>
</evidence>
<reference evidence="2 3" key="1">
    <citation type="submission" date="2018-08" db="EMBL/GenBank/DDBJ databases">
        <title>Genomic Encyclopedia of Type Strains, Phase III (KMG-III): the genomes of soil and plant-associated and newly described type strains.</title>
        <authorList>
            <person name="Whitman W."/>
        </authorList>
    </citation>
    <scope>NUCLEOTIDE SEQUENCE [LARGE SCALE GENOMIC DNA]</scope>
    <source>
        <strain evidence="2 3">CGMCC 1.10966</strain>
    </source>
</reference>
<proteinExistence type="predicted"/>
<evidence type="ECO:0000313" key="2">
    <source>
        <dbReference type="EMBL" id="REE91364.1"/>
    </source>
</evidence>
<feature type="transmembrane region" description="Helical" evidence="1">
    <location>
        <begin position="66"/>
        <end position="84"/>
    </location>
</feature>
<dbReference type="PANTHER" id="PTHR39164:SF1">
    <property type="entry name" value="PROTEIN CCDC"/>
    <property type="match status" value="1"/>
</dbReference>